<protein>
    <submittedName>
        <fullName evidence="1">Uncharacterized protein</fullName>
    </submittedName>
</protein>
<dbReference type="EMBL" id="MN739095">
    <property type="protein sequence ID" value="QHS88310.1"/>
    <property type="molecule type" value="Genomic_DNA"/>
</dbReference>
<organism evidence="1">
    <name type="scientific">viral metagenome</name>
    <dbReference type="NCBI Taxonomy" id="1070528"/>
    <lineage>
        <taxon>unclassified sequences</taxon>
        <taxon>metagenomes</taxon>
        <taxon>organismal metagenomes</taxon>
    </lineage>
</organism>
<proteinExistence type="predicted"/>
<evidence type="ECO:0000313" key="1">
    <source>
        <dbReference type="EMBL" id="QHS88310.1"/>
    </source>
</evidence>
<name>A0A6C0B8D7_9ZZZZ</name>
<dbReference type="AlphaFoldDB" id="A0A6C0B8D7"/>
<accession>A0A6C0B8D7</accession>
<sequence length="196" mass="22364">MATISEVIQDNDIKISELQAEMDCASVLIQKLRAELAIAHQINAERIQHTFDLSPEPILFTKWGGPGGIEEYIKQETGCTPFSAAGINPRPAKALTILRSVYGTHFYADDLSDVNRPKYTLFGHDGDQDEDEKQFNEPLLNPIKTKDIYLYQVRQNGKKQEYLWYGKYTIDEKIKKQHPGKDGTLRTIIVLILKRL</sequence>
<reference evidence="1" key="1">
    <citation type="journal article" date="2020" name="Nature">
        <title>Giant virus diversity and host interactions through global metagenomics.</title>
        <authorList>
            <person name="Schulz F."/>
            <person name="Roux S."/>
            <person name="Paez-Espino D."/>
            <person name="Jungbluth S."/>
            <person name="Walsh D.A."/>
            <person name="Denef V.J."/>
            <person name="McMahon K.D."/>
            <person name="Konstantinidis K.T."/>
            <person name="Eloe-Fadrosh E.A."/>
            <person name="Kyrpides N.C."/>
            <person name="Woyke T."/>
        </authorList>
    </citation>
    <scope>NUCLEOTIDE SEQUENCE</scope>
    <source>
        <strain evidence="1">GVMAG-M-3300010158-55</strain>
    </source>
</reference>